<organism evidence="1 2">
    <name type="scientific">Dryococelus australis</name>
    <dbReference type="NCBI Taxonomy" id="614101"/>
    <lineage>
        <taxon>Eukaryota</taxon>
        <taxon>Metazoa</taxon>
        <taxon>Ecdysozoa</taxon>
        <taxon>Arthropoda</taxon>
        <taxon>Hexapoda</taxon>
        <taxon>Insecta</taxon>
        <taxon>Pterygota</taxon>
        <taxon>Neoptera</taxon>
        <taxon>Polyneoptera</taxon>
        <taxon>Phasmatodea</taxon>
        <taxon>Verophasmatodea</taxon>
        <taxon>Anareolatae</taxon>
        <taxon>Phasmatidae</taxon>
        <taxon>Eurycanthinae</taxon>
        <taxon>Dryococelus</taxon>
    </lineage>
</organism>
<dbReference type="EMBL" id="JARBHB010000006">
    <property type="protein sequence ID" value="KAJ8882121.1"/>
    <property type="molecule type" value="Genomic_DNA"/>
</dbReference>
<name>A0ABQ9HCS1_9NEOP</name>
<sequence length="386" mass="44628">MYELLHHVPTEEYENFTERGFVTVRISEKCWSGSWTGLTIEQGLQRMTKSKGDHIQYRSIKESVLYRWILGMPATIEICSSMKDYPSVYAYTGEQLVSRISRDNIDTAKVMSWFEAHPPYLKTEKMCSIAMGLVGDSTMNFYDVFGVGDINSSVKNGDYVILVNTALLFQRCSCMVKEEPKLDEYVRYELSPRPLSLFNDEGMRKTNKSVLYKFFELESMNTIWYVVDGGFLLHCVCWPLQSKYHEIVKAYLTYVKKQYGVQVVIVFNGCSQQRCNAILYSSYHCCFSLAFCQCILSSTNWAWPPTLINSVGVAQNTMGETSKLNLSYCSKGFRTMTLMQKGRDEMFKNIQFLSRNFIRNTPSIEFDNEIYDIEYIHILSSDENRG</sequence>
<evidence type="ECO:0000313" key="1">
    <source>
        <dbReference type="EMBL" id="KAJ8882121.1"/>
    </source>
</evidence>
<proteinExistence type="predicted"/>
<dbReference type="Proteomes" id="UP001159363">
    <property type="component" value="Chromosome 5"/>
</dbReference>
<accession>A0ABQ9HCS1</accession>
<keyword evidence="2" id="KW-1185">Reference proteome</keyword>
<comment type="caution">
    <text evidence="1">The sequence shown here is derived from an EMBL/GenBank/DDBJ whole genome shotgun (WGS) entry which is preliminary data.</text>
</comment>
<protein>
    <submittedName>
        <fullName evidence="1">Uncharacterized protein</fullName>
    </submittedName>
</protein>
<reference evidence="1 2" key="1">
    <citation type="submission" date="2023-02" db="EMBL/GenBank/DDBJ databases">
        <title>LHISI_Scaffold_Assembly.</title>
        <authorList>
            <person name="Stuart O.P."/>
            <person name="Cleave R."/>
            <person name="Magrath M.J.L."/>
            <person name="Mikheyev A.S."/>
        </authorList>
    </citation>
    <scope>NUCLEOTIDE SEQUENCE [LARGE SCALE GENOMIC DNA]</scope>
    <source>
        <strain evidence="1">Daus_M_001</strain>
        <tissue evidence="1">Leg muscle</tissue>
    </source>
</reference>
<gene>
    <name evidence="1" type="ORF">PR048_018609</name>
</gene>
<evidence type="ECO:0000313" key="2">
    <source>
        <dbReference type="Proteomes" id="UP001159363"/>
    </source>
</evidence>